<evidence type="ECO:0000313" key="3">
    <source>
        <dbReference type="EMBL" id="MDX8152787.1"/>
    </source>
</evidence>
<accession>A0ABU4VLQ6</accession>
<keyword evidence="4" id="KW-1185">Reference proteome</keyword>
<dbReference type="Proteomes" id="UP001277761">
    <property type="component" value="Unassembled WGS sequence"/>
</dbReference>
<comment type="similarity">
    <text evidence="1">Belongs to the amidase family.</text>
</comment>
<feature type="domain" description="Amidase" evidence="2">
    <location>
        <begin position="27"/>
        <end position="446"/>
    </location>
</feature>
<evidence type="ECO:0000259" key="2">
    <source>
        <dbReference type="Pfam" id="PF01425"/>
    </source>
</evidence>
<comment type="caution">
    <text evidence="3">The sequence shown here is derived from an EMBL/GenBank/DDBJ whole genome shotgun (WGS) entry which is preliminary data.</text>
</comment>
<dbReference type="Pfam" id="PF01425">
    <property type="entry name" value="Amidase"/>
    <property type="match status" value="1"/>
</dbReference>
<gene>
    <name evidence="3" type="ORF">SK069_14395</name>
</gene>
<dbReference type="SUPFAM" id="SSF75304">
    <property type="entry name" value="Amidase signature (AS) enzymes"/>
    <property type="match status" value="1"/>
</dbReference>
<proteinExistence type="inferred from homology"/>
<dbReference type="InterPro" id="IPR020556">
    <property type="entry name" value="Amidase_CS"/>
</dbReference>
<reference evidence="3 4" key="1">
    <citation type="submission" date="2023-11" db="EMBL/GenBank/DDBJ databases">
        <authorList>
            <person name="Xu M."/>
            <person name="Jiang T."/>
        </authorList>
    </citation>
    <scope>NUCLEOTIDE SEQUENCE [LARGE SCALE GENOMIC DNA]</scope>
    <source>
        <strain evidence="3 4">SD</strain>
    </source>
</reference>
<protein>
    <submittedName>
        <fullName evidence="3">Amidase family protein</fullName>
    </submittedName>
</protein>
<dbReference type="RefSeq" id="WP_319954943.1">
    <property type="nucleotide sequence ID" value="NZ_JAXAVX010000008.1"/>
</dbReference>
<dbReference type="InterPro" id="IPR036928">
    <property type="entry name" value="AS_sf"/>
</dbReference>
<dbReference type="InterPro" id="IPR023631">
    <property type="entry name" value="Amidase_dom"/>
</dbReference>
<dbReference type="InterPro" id="IPR000120">
    <property type="entry name" value="Amidase"/>
</dbReference>
<dbReference type="PANTHER" id="PTHR11895">
    <property type="entry name" value="TRANSAMIDASE"/>
    <property type="match status" value="1"/>
</dbReference>
<dbReference type="PANTHER" id="PTHR11895:SF7">
    <property type="entry name" value="GLUTAMYL-TRNA(GLN) AMIDOTRANSFERASE SUBUNIT A, MITOCHONDRIAL"/>
    <property type="match status" value="1"/>
</dbReference>
<evidence type="ECO:0000256" key="1">
    <source>
        <dbReference type="ARBA" id="ARBA00009199"/>
    </source>
</evidence>
<name>A0ABU4VLQ6_9ACTN</name>
<sequence length="466" mass="49118">MSTDELLWSGASAQAAALREGSVTAPELLEAVLARLEAVEPQLNAFRRVDAEGARAAARAAQERLDAGERTPLLGVPVAVKDDADVAGDPTGFGGRAQFPPPAADAAFIARLREAGAVLVGRTNVPERCIWPFTETLTRGATRNPWSLDHTPGGSSGGSGAAVAAGVVGLATASDGGGSIRIPAAFCGLLGHKPTRDLVPLDPVEEVWNGLSVYGALSPTVADTAAFLDVCARDGDPAEGPPAGSYRAAVAADPAPLRIALAWRGPAGPSPIERRRRAAVAQTAERLRSLGHEVVERELPIPPAAVPAFLVRFLRGAADDIATLPHPEWLDRRSRGMWRMGRAIPDGVLERATALHARVARDLLAFFDDVDVVLQPSLVGRPWRIGAFQRRGGLTTTLAVALRLPTLPVWNALGYPATSVPVGLDDERLPMAVQLVAPPGEDRRLLALAAQLERQDPWSARRPTAV</sequence>
<dbReference type="PROSITE" id="PS00571">
    <property type="entry name" value="AMIDASES"/>
    <property type="match status" value="1"/>
</dbReference>
<dbReference type="EMBL" id="JAXAVX010000008">
    <property type="protein sequence ID" value="MDX8152787.1"/>
    <property type="molecule type" value="Genomic_DNA"/>
</dbReference>
<dbReference type="Gene3D" id="3.90.1300.10">
    <property type="entry name" value="Amidase signature (AS) domain"/>
    <property type="match status" value="1"/>
</dbReference>
<organism evidence="3 4">
    <name type="scientific">Patulibacter brassicae</name>
    <dbReference type="NCBI Taxonomy" id="1705717"/>
    <lineage>
        <taxon>Bacteria</taxon>
        <taxon>Bacillati</taxon>
        <taxon>Actinomycetota</taxon>
        <taxon>Thermoleophilia</taxon>
        <taxon>Solirubrobacterales</taxon>
        <taxon>Patulibacteraceae</taxon>
        <taxon>Patulibacter</taxon>
    </lineage>
</organism>
<evidence type="ECO:0000313" key="4">
    <source>
        <dbReference type="Proteomes" id="UP001277761"/>
    </source>
</evidence>